<keyword evidence="1" id="KW-0028">Amino-acid biosynthesis</keyword>
<name>A0A5B8V894_9BACT</name>
<dbReference type="SUPFAM" id="SSF51161">
    <property type="entry name" value="Trimeric LpxA-like enzymes"/>
    <property type="match status" value="1"/>
</dbReference>
<dbReference type="Gene3D" id="2.160.10.10">
    <property type="entry name" value="Hexapeptide repeat proteins"/>
    <property type="match status" value="1"/>
</dbReference>
<dbReference type="CDD" id="cd03354">
    <property type="entry name" value="LbH_SAT"/>
    <property type="match status" value="1"/>
</dbReference>
<proteinExistence type="predicted"/>
<dbReference type="EMBL" id="CP042435">
    <property type="protein sequence ID" value="QEC66936.1"/>
    <property type="molecule type" value="Genomic_DNA"/>
</dbReference>
<accession>A0A5B8V894</accession>
<organism evidence="4 5">
    <name type="scientific">Panacibacter ginsenosidivorans</name>
    <dbReference type="NCBI Taxonomy" id="1813871"/>
    <lineage>
        <taxon>Bacteria</taxon>
        <taxon>Pseudomonadati</taxon>
        <taxon>Bacteroidota</taxon>
        <taxon>Chitinophagia</taxon>
        <taxon>Chitinophagales</taxon>
        <taxon>Chitinophagaceae</taxon>
        <taxon>Panacibacter</taxon>
    </lineage>
</organism>
<dbReference type="NCBIfam" id="NF041874">
    <property type="entry name" value="EPS_EpsC"/>
    <property type="match status" value="1"/>
</dbReference>
<dbReference type="PANTHER" id="PTHR42811">
    <property type="entry name" value="SERINE ACETYLTRANSFERASE"/>
    <property type="match status" value="1"/>
</dbReference>
<evidence type="ECO:0000313" key="5">
    <source>
        <dbReference type="Proteomes" id="UP000321533"/>
    </source>
</evidence>
<evidence type="ECO:0000256" key="3">
    <source>
        <dbReference type="ARBA" id="ARBA00023315"/>
    </source>
</evidence>
<dbReference type="RefSeq" id="WP_147188736.1">
    <property type="nucleotide sequence ID" value="NZ_CP042435.1"/>
</dbReference>
<dbReference type="AlphaFoldDB" id="A0A5B8V894"/>
<dbReference type="GO" id="GO:0008652">
    <property type="term" value="P:amino acid biosynthetic process"/>
    <property type="evidence" value="ECO:0007669"/>
    <property type="project" value="UniProtKB-KW"/>
</dbReference>
<dbReference type="Gene3D" id="1.10.3130.10">
    <property type="entry name" value="serine acetyltransferase, domain 1"/>
    <property type="match status" value="1"/>
</dbReference>
<keyword evidence="5" id="KW-1185">Reference proteome</keyword>
<evidence type="ECO:0000313" key="4">
    <source>
        <dbReference type="EMBL" id="QEC66936.1"/>
    </source>
</evidence>
<sequence length="269" mass="30046">MEYPGHILTNHLPSVKEINAFTDEMIAYLFPVSDEPEMFMEHHEASLYKLEEHFRRLLDSVDLSSKLNKHSITEHFFLSLSGIKDLLLKDAHLILDFDPAASSLEEVILSYPGFYAIMVHRLAHVVYLAKVPLIPRFMSEWAHSKTGIDINPGATIGSPFFIDHGTGVVIGETAVIGNNVKIYQGVTLGAMAVRKEDAQTKRHPTIEDNVIIYAGSTILGGHTTIGHDSIIGGNTWVTQSVPPFSVVYHKNQTIVNDRKDFEEPLNFII</sequence>
<dbReference type="InterPro" id="IPR042122">
    <property type="entry name" value="Ser_AcTrfase_N_sf"/>
</dbReference>
<gene>
    <name evidence="4" type="ORF">FRZ67_06350</name>
</gene>
<keyword evidence="3" id="KW-0012">Acyltransferase</keyword>
<keyword evidence="2 4" id="KW-0808">Transferase</keyword>
<dbReference type="InterPro" id="IPR011004">
    <property type="entry name" value="Trimer_LpxA-like_sf"/>
</dbReference>
<reference evidence="4 5" key="1">
    <citation type="journal article" date="2016" name="Int. J. Syst. Evol. Microbiol.">
        <title>Panacibacter ginsenosidivorans gen. nov., sp. nov., with ginsenoside converting activity isolated from soil of a ginseng field.</title>
        <authorList>
            <person name="Siddiqi M.Z."/>
            <person name="Muhammad Shafi S."/>
            <person name="Choi K.D."/>
            <person name="Im W.T."/>
        </authorList>
    </citation>
    <scope>NUCLEOTIDE SEQUENCE [LARGE SCALE GENOMIC DNA]</scope>
    <source>
        <strain evidence="4 5">Gsoil1550</strain>
    </source>
</reference>
<dbReference type="GO" id="GO:0016746">
    <property type="term" value="F:acyltransferase activity"/>
    <property type="evidence" value="ECO:0007669"/>
    <property type="project" value="UniProtKB-KW"/>
</dbReference>
<protein>
    <submittedName>
        <fullName evidence="4">Serine acetyltransferase</fullName>
    </submittedName>
</protein>
<evidence type="ECO:0000256" key="2">
    <source>
        <dbReference type="ARBA" id="ARBA00022679"/>
    </source>
</evidence>
<dbReference type="InterPro" id="IPR053376">
    <property type="entry name" value="Serine_acetyltransferase"/>
</dbReference>
<dbReference type="Proteomes" id="UP000321533">
    <property type="component" value="Chromosome"/>
</dbReference>
<dbReference type="KEGG" id="pgin:FRZ67_06350"/>
<evidence type="ECO:0000256" key="1">
    <source>
        <dbReference type="ARBA" id="ARBA00022605"/>
    </source>
</evidence>
<dbReference type="InterPro" id="IPR045304">
    <property type="entry name" value="LbH_SAT"/>
</dbReference>
<dbReference type="OrthoDB" id="9801456at2"/>